<evidence type="ECO:0000256" key="5">
    <source>
        <dbReference type="ARBA" id="ARBA00022723"/>
    </source>
</evidence>
<evidence type="ECO:0000256" key="11">
    <source>
        <dbReference type="ARBA" id="ARBA00023125"/>
    </source>
</evidence>
<dbReference type="GO" id="GO:0003950">
    <property type="term" value="F:NAD+ poly-ADP-ribosyltransferase activity"/>
    <property type="evidence" value="ECO:0007669"/>
    <property type="project" value="UniProtKB-UniRule"/>
</dbReference>
<evidence type="ECO:0000259" key="18">
    <source>
        <dbReference type="PROSITE" id="PS51060"/>
    </source>
</evidence>
<dbReference type="CDD" id="cd01437">
    <property type="entry name" value="parp_like"/>
    <property type="match status" value="1"/>
</dbReference>
<dbReference type="PROSITE" id="PS51977">
    <property type="entry name" value="WGR"/>
    <property type="match status" value="1"/>
</dbReference>
<feature type="region of interest" description="Disordered" evidence="16">
    <location>
        <begin position="1"/>
        <end position="98"/>
    </location>
</feature>
<dbReference type="FunFam" id="3.90.228.10:FF:000002">
    <property type="entry name" value="Poly [ADP-ribose] polymerase"/>
    <property type="match status" value="1"/>
</dbReference>
<feature type="compositionally biased region" description="Low complexity" evidence="16">
    <location>
        <begin position="10"/>
        <end position="29"/>
    </location>
</feature>
<name>A0A369K933_HYPMA</name>
<evidence type="ECO:0000256" key="2">
    <source>
        <dbReference type="ARBA" id="ARBA00022676"/>
    </source>
</evidence>
<dbReference type="PANTHER" id="PTHR10459:SF60">
    <property type="entry name" value="POLY [ADP-RIBOSE] POLYMERASE 2"/>
    <property type="match status" value="1"/>
</dbReference>
<organism evidence="20 21">
    <name type="scientific">Hypsizygus marmoreus</name>
    <name type="common">White beech mushroom</name>
    <name type="synonym">Agaricus marmoreus</name>
    <dbReference type="NCBI Taxonomy" id="39966"/>
    <lineage>
        <taxon>Eukaryota</taxon>
        <taxon>Fungi</taxon>
        <taxon>Dikarya</taxon>
        <taxon>Basidiomycota</taxon>
        <taxon>Agaricomycotina</taxon>
        <taxon>Agaricomycetes</taxon>
        <taxon>Agaricomycetidae</taxon>
        <taxon>Agaricales</taxon>
        <taxon>Tricholomatineae</taxon>
        <taxon>Lyophyllaceae</taxon>
        <taxon>Hypsizygus</taxon>
    </lineage>
</organism>
<dbReference type="STRING" id="39966.A0A369K933"/>
<dbReference type="SUPFAM" id="SSF47587">
    <property type="entry name" value="Domain of poly(ADP-ribose) polymerase"/>
    <property type="match status" value="1"/>
</dbReference>
<reference evidence="20" key="1">
    <citation type="submission" date="2018-04" db="EMBL/GenBank/DDBJ databases">
        <title>Whole genome sequencing of Hypsizygus marmoreus.</title>
        <authorList>
            <person name="Choi I.-G."/>
            <person name="Min B."/>
            <person name="Kim J.-G."/>
            <person name="Kim S."/>
            <person name="Oh Y.-L."/>
            <person name="Kong W.-S."/>
            <person name="Park H."/>
            <person name="Jeong J."/>
            <person name="Song E.-S."/>
        </authorList>
    </citation>
    <scope>NUCLEOTIDE SEQUENCE [LARGE SCALE GENOMIC DNA]</scope>
    <source>
        <strain evidence="20">51987-8</strain>
    </source>
</reference>
<proteinExistence type="inferred from homology"/>
<dbReference type="GO" id="GO:0016779">
    <property type="term" value="F:nucleotidyltransferase activity"/>
    <property type="evidence" value="ECO:0007669"/>
    <property type="project" value="UniProtKB-KW"/>
</dbReference>
<dbReference type="AlphaFoldDB" id="A0A369K933"/>
<evidence type="ECO:0000313" key="21">
    <source>
        <dbReference type="Proteomes" id="UP000076154"/>
    </source>
</evidence>
<dbReference type="EC" id="2.4.2.-" evidence="15"/>
<dbReference type="Proteomes" id="UP000076154">
    <property type="component" value="Unassembled WGS sequence"/>
</dbReference>
<evidence type="ECO:0000313" key="20">
    <source>
        <dbReference type="EMBL" id="RDB29175.1"/>
    </source>
</evidence>
<comment type="subcellular location">
    <subcellularLocation>
        <location evidence="1">Nucleus</location>
    </subcellularLocation>
</comment>
<dbReference type="Pfam" id="PF05406">
    <property type="entry name" value="WGR"/>
    <property type="match status" value="1"/>
</dbReference>
<feature type="domain" description="PARP alpha-helical" evidence="18">
    <location>
        <begin position="251"/>
        <end position="377"/>
    </location>
</feature>
<dbReference type="GO" id="GO:0008270">
    <property type="term" value="F:zinc ion binding"/>
    <property type="evidence" value="ECO:0007669"/>
    <property type="project" value="UniProtKB-KW"/>
</dbReference>
<evidence type="ECO:0000256" key="6">
    <source>
        <dbReference type="ARBA" id="ARBA00022737"/>
    </source>
</evidence>
<dbReference type="InterPro" id="IPR036616">
    <property type="entry name" value="Poly(ADP-ribose)pol_reg_dom_sf"/>
</dbReference>
<feature type="domain" description="PARP catalytic" evidence="17">
    <location>
        <begin position="390"/>
        <end position="624"/>
    </location>
</feature>
<protein>
    <recommendedName>
        <fullName evidence="15">Poly [ADP-ribose] polymerase</fullName>
        <shortName evidence="15">PARP</shortName>
        <ecNumber evidence="15">2.4.2.-</ecNumber>
    </recommendedName>
</protein>
<dbReference type="InterPro" id="IPR036930">
    <property type="entry name" value="WGR_dom_sf"/>
</dbReference>
<dbReference type="GO" id="GO:0005730">
    <property type="term" value="C:nucleolus"/>
    <property type="evidence" value="ECO:0007669"/>
    <property type="project" value="TreeGrafter"/>
</dbReference>
<keyword evidence="6" id="KW-0677">Repeat</keyword>
<dbReference type="Gene3D" id="3.90.228.10">
    <property type="match status" value="1"/>
</dbReference>
<dbReference type="SUPFAM" id="SSF56399">
    <property type="entry name" value="ADP-ribosylation"/>
    <property type="match status" value="1"/>
</dbReference>
<keyword evidence="5" id="KW-0479">Metal-binding</keyword>
<keyword evidence="4" id="KW-0548">Nucleotidyltransferase</keyword>
<feature type="domain" description="WGR" evidence="19">
    <location>
        <begin position="121"/>
        <end position="220"/>
    </location>
</feature>
<comment type="caution">
    <text evidence="20">The sequence shown here is derived from an EMBL/GenBank/DDBJ whole genome shotgun (WGS) entry which is preliminary data.</text>
</comment>
<dbReference type="GO" id="GO:0070212">
    <property type="term" value="P:protein poly-ADP-ribosylation"/>
    <property type="evidence" value="ECO:0007669"/>
    <property type="project" value="TreeGrafter"/>
</dbReference>
<keyword evidence="10 15" id="KW-0520">NAD</keyword>
<dbReference type="InterPro" id="IPR012317">
    <property type="entry name" value="Poly(ADP-ribose)pol_cat_dom"/>
</dbReference>
<gene>
    <name evidence="20" type="primary">PARP2</name>
    <name evidence="20" type="ORF">Hypma_015086</name>
</gene>
<evidence type="ECO:0000256" key="12">
    <source>
        <dbReference type="ARBA" id="ARBA00023242"/>
    </source>
</evidence>
<evidence type="ECO:0000256" key="8">
    <source>
        <dbReference type="ARBA" id="ARBA00022771"/>
    </source>
</evidence>
<comment type="catalytic activity">
    <reaction evidence="14">
        <text>NAD(+) + (ADP-D-ribosyl)n-acceptor = nicotinamide + (ADP-D-ribosyl)n+1-acceptor + H(+).</text>
        <dbReference type="EC" id="2.4.2.30"/>
    </reaction>
</comment>
<evidence type="ECO:0000256" key="10">
    <source>
        <dbReference type="ARBA" id="ARBA00023027"/>
    </source>
</evidence>
<evidence type="ECO:0000256" key="13">
    <source>
        <dbReference type="ARBA" id="ARBA00024347"/>
    </source>
</evidence>
<evidence type="ECO:0000256" key="1">
    <source>
        <dbReference type="ARBA" id="ARBA00004123"/>
    </source>
</evidence>
<dbReference type="Pfam" id="PF02877">
    <property type="entry name" value="PARP_reg"/>
    <property type="match status" value="1"/>
</dbReference>
<keyword evidence="3 15" id="KW-0808">Transferase</keyword>
<dbReference type="PROSITE" id="PS51060">
    <property type="entry name" value="PARP_ALPHA_HD"/>
    <property type="match status" value="1"/>
</dbReference>
<dbReference type="EMBL" id="LUEZ02000010">
    <property type="protein sequence ID" value="RDB29175.1"/>
    <property type="molecule type" value="Genomic_DNA"/>
</dbReference>
<dbReference type="CDD" id="cd07997">
    <property type="entry name" value="WGR_PARP"/>
    <property type="match status" value="1"/>
</dbReference>
<comment type="similarity">
    <text evidence="13">Belongs to the ARTD/PARP family.</text>
</comment>
<dbReference type="PANTHER" id="PTHR10459">
    <property type="entry name" value="DNA LIGASE"/>
    <property type="match status" value="1"/>
</dbReference>
<dbReference type="SMART" id="SM00773">
    <property type="entry name" value="WGR"/>
    <property type="match status" value="1"/>
</dbReference>
<dbReference type="InterPro" id="IPR050800">
    <property type="entry name" value="ARTD/PARP"/>
</dbReference>
<dbReference type="GO" id="GO:0006302">
    <property type="term" value="P:double-strand break repair"/>
    <property type="evidence" value="ECO:0007669"/>
    <property type="project" value="TreeGrafter"/>
</dbReference>
<evidence type="ECO:0000256" key="3">
    <source>
        <dbReference type="ARBA" id="ARBA00022679"/>
    </source>
</evidence>
<keyword evidence="21" id="KW-1185">Reference proteome</keyword>
<accession>A0A369K933</accession>
<dbReference type="OrthoDB" id="2017365at2759"/>
<dbReference type="SUPFAM" id="SSF142921">
    <property type="entry name" value="WGR domain-like"/>
    <property type="match status" value="1"/>
</dbReference>
<dbReference type="FunFam" id="1.20.142.10:FF:000002">
    <property type="entry name" value="Poly [ADP-ribose] polymerase"/>
    <property type="match status" value="1"/>
</dbReference>
<dbReference type="InterPro" id="IPR008893">
    <property type="entry name" value="WGR_domain"/>
</dbReference>
<dbReference type="InterPro" id="IPR004102">
    <property type="entry name" value="Poly(ADP-ribose)pol_reg_dom"/>
</dbReference>
<dbReference type="Gene3D" id="1.20.142.10">
    <property type="entry name" value="Poly(ADP-ribose) polymerase, regulatory domain"/>
    <property type="match status" value="1"/>
</dbReference>
<keyword evidence="7" id="KW-0013">ADP-ribosylation</keyword>
<dbReference type="Pfam" id="PF00644">
    <property type="entry name" value="PARP"/>
    <property type="match status" value="1"/>
</dbReference>
<dbReference type="InParanoid" id="A0A369K933"/>
<evidence type="ECO:0000256" key="9">
    <source>
        <dbReference type="ARBA" id="ARBA00022833"/>
    </source>
</evidence>
<evidence type="ECO:0000259" key="17">
    <source>
        <dbReference type="PROSITE" id="PS51059"/>
    </source>
</evidence>
<keyword evidence="2 15" id="KW-0328">Glycosyltransferase</keyword>
<keyword evidence="11" id="KW-0238">DNA-binding</keyword>
<keyword evidence="8" id="KW-0863">Zinc-finger</keyword>
<keyword evidence="12" id="KW-0539">Nucleus</keyword>
<dbReference type="GO" id="GO:0003677">
    <property type="term" value="F:DNA binding"/>
    <property type="evidence" value="ECO:0007669"/>
    <property type="project" value="UniProtKB-KW"/>
</dbReference>
<keyword evidence="9" id="KW-0862">Zinc</keyword>
<evidence type="ECO:0000256" key="15">
    <source>
        <dbReference type="RuleBase" id="RU362114"/>
    </source>
</evidence>
<dbReference type="GO" id="GO:1990404">
    <property type="term" value="F:NAD+-protein mono-ADP-ribosyltransferase activity"/>
    <property type="evidence" value="ECO:0007669"/>
    <property type="project" value="TreeGrafter"/>
</dbReference>
<dbReference type="PROSITE" id="PS51059">
    <property type="entry name" value="PARP_CATALYTIC"/>
    <property type="match status" value="1"/>
</dbReference>
<sequence>MAPRKKAAADDTAPAPTRTSSRIKSQPAAPAAPVPPATAKASKKPKSKRARADSGSEDDAPAPKPASKKAKKTKKADEDAEDDMDEVAAPADQPADEPKKMVTVIKRGAAPVDPVSDKVATHQVYVNDEGVWDAMLNQTDVSGNSNKNKFYVLQLLHPIGNNSQCVLFTRWGRVGENGQTQVKGPWASATAIGEFKKQFRAKAAVPWEARVGMVAKKGKYTWLERDYNDEDDSRDLEKASSSKKEDVVIPDSTLASEIQELCQLIFSTSIIDAHLSSMNYDARKLPLGKLAKSTILNGFAALKTLAEIIESPSGAKAQEYGGLRAACEQLSGAYYSIIPHDFGRQRPIVIENAMLLKKELDLVDALGDMEIASKLISSTIQADENGKPLNPLDAHFRSLSLSHMEPIKSDSQEFKHLEAYARDTHGATHRHMQVTVMNAYRVERQSETAAWNAKGYGNLQDGERLLLWHGSRTTNFAGILKQGLRIAPPEAPVTGYMFGKGVYFADMMSKSANYCYSHLSGNTGLLLLCEVAARPFHELTDADYNADAGCKSNNKMCTKGIGRTQPVDWKDAGQALNNDELVGCHMPAGPGKDVCPPGAYLQYNEYIVYDSSQIRLKYLLMVRM</sequence>
<dbReference type="Gene3D" id="2.20.140.10">
    <property type="entry name" value="WGR domain"/>
    <property type="match status" value="1"/>
</dbReference>
<evidence type="ECO:0000256" key="16">
    <source>
        <dbReference type="SAM" id="MobiDB-lite"/>
    </source>
</evidence>
<evidence type="ECO:0000256" key="14">
    <source>
        <dbReference type="ARBA" id="ARBA00033987"/>
    </source>
</evidence>
<evidence type="ECO:0000259" key="19">
    <source>
        <dbReference type="PROSITE" id="PS51977"/>
    </source>
</evidence>
<evidence type="ECO:0000256" key="4">
    <source>
        <dbReference type="ARBA" id="ARBA00022695"/>
    </source>
</evidence>
<evidence type="ECO:0000256" key="7">
    <source>
        <dbReference type="ARBA" id="ARBA00022765"/>
    </source>
</evidence>